<feature type="transmembrane region" description="Helical" evidence="1">
    <location>
        <begin position="43"/>
        <end position="64"/>
    </location>
</feature>
<dbReference type="EMBL" id="FPKT01000001">
    <property type="protein sequence ID" value="SFZ71073.1"/>
    <property type="molecule type" value="Genomic_DNA"/>
</dbReference>
<comment type="caution">
    <text evidence="2">The sequence shown here is derived from an EMBL/GenBank/DDBJ whole genome shotgun (WGS) entry which is preliminary data.</text>
</comment>
<sequence length="65" mass="7518">MIILLSILLIISLFETFYLLIKIRNLKKRNAADHEYEKMVNKYSPIGTITLIISIILLVIAFVIL</sequence>
<accession>A0ABY1H3C7</accession>
<evidence type="ECO:0000313" key="3">
    <source>
        <dbReference type="Proteomes" id="UP000182665"/>
    </source>
</evidence>
<evidence type="ECO:0000313" key="2">
    <source>
        <dbReference type="EMBL" id="SFZ71073.1"/>
    </source>
</evidence>
<keyword evidence="3" id="KW-1185">Reference proteome</keyword>
<keyword evidence="1" id="KW-0812">Transmembrane</keyword>
<organism evidence="2 3">
    <name type="scientific">Staphylococcus pasteuri</name>
    <dbReference type="NCBI Taxonomy" id="45972"/>
    <lineage>
        <taxon>Bacteria</taxon>
        <taxon>Bacillati</taxon>
        <taxon>Bacillota</taxon>
        <taxon>Bacilli</taxon>
        <taxon>Bacillales</taxon>
        <taxon>Staphylococcaceae</taxon>
        <taxon>Staphylococcus</taxon>
    </lineage>
</organism>
<gene>
    <name evidence="2" type="ORF">SAMN03097721_00066</name>
</gene>
<reference evidence="2 3" key="1">
    <citation type="submission" date="2016-11" db="EMBL/GenBank/DDBJ databases">
        <authorList>
            <person name="Varghese N."/>
            <person name="Submissions S."/>
        </authorList>
    </citation>
    <scope>NUCLEOTIDE SEQUENCE [LARGE SCALE GENOMIC DNA]</scope>
    <source>
        <strain evidence="2 3">NFIX07</strain>
    </source>
</reference>
<proteinExistence type="predicted"/>
<keyword evidence="1" id="KW-1133">Transmembrane helix</keyword>
<name>A0ABY1H3C7_9STAP</name>
<evidence type="ECO:0000256" key="1">
    <source>
        <dbReference type="SAM" id="Phobius"/>
    </source>
</evidence>
<dbReference type="Proteomes" id="UP000182665">
    <property type="component" value="Unassembled WGS sequence"/>
</dbReference>
<protein>
    <submittedName>
        <fullName evidence="2">Uncharacterized protein</fullName>
    </submittedName>
</protein>
<keyword evidence="1" id="KW-0472">Membrane</keyword>